<evidence type="ECO:0000256" key="1">
    <source>
        <dbReference type="SAM" id="MobiDB-lite"/>
    </source>
</evidence>
<comment type="caution">
    <text evidence="2">The sequence shown here is derived from an EMBL/GenBank/DDBJ whole genome shotgun (WGS) entry which is preliminary data.</text>
</comment>
<evidence type="ECO:0000313" key="2">
    <source>
        <dbReference type="EMBL" id="MFC4011305.1"/>
    </source>
</evidence>
<sequence>MSSEAALPASNRRSAGDTRVLDVVRDVVAEVAPEELMLVDGLAGLDDDAVRRRLGRRGGRREPLGFGLGEIAVLVTPVVWLVVDEAARRIGSEAGEVTVKGTKAALRKLLRRPTADVVVPDLTREQLAEVHQQVVETAVKHGLEESRAQLIADAVAGRLALAAAGKNADEPGGPGSDDTAALD</sequence>
<evidence type="ECO:0008006" key="4">
    <source>
        <dbReference type="Google" id="ProtNLM"/>
    </source>
</evidence>
<dbReference type="EMBL" id="JBHSBI010000015">
    <property type="protein sequence ID" value="MFC4011305.1"/>
    <property type="molecule type" value="Genomic_DNA"/>
</dbReference>
<gene>
    <name evidence="2" type="ORF">ACFOY2_29040</name>
</gene>
<dbReference type="Proteomes" id="UP001595851">
    <property type="component" value="Unassembled WGS sequence"/>
</dbReference>
<dbReference type="RefSeq" id="WP_379531258.1">
    <property type="nucleotide sequence ID" value="NZ_JBHSBI010000015.1"/>
</dbReference>
<evidence type="ECO:0000313" key="3">
    <source>
        <dbReference type="Proteomes" id="UP001595851"/>
    </source>
</evidence>
<name>A0ABV8GE77_9ACTN</name>
<organism evidence="2 3">
    <name type="scientific">Nonomuraea purpurea</name>
    <dbReference type="NCBI Taxonomy" id="1849276"/>
    <lineage>
        <taxon>Bacteria</taxon>
        <taxon>Bacillati</taxon>
        <taxon>Actinomycetota</taxon>
        <taxon>Actinomycetes</taxon>
        <taxon>Streptosporangiales</taxon>
        <taxon>Streptosporangiaceae</taxon>
        <taxon>Nonomuraea</taxon>
    </lineage>
</organism>
<protein>
    <recommendedName>
        <fullName evidence="4">DUF222 domain-containing protein</fullName>
    </recommendedName>
</protein>
<reference evidence="3" key="1">
    <citation type="journal article" date="2019" name="Int. J. Syst. Evol. Microbiol.">
        <title>The Global Catalogue of Microorganisms (GCM) 10K type strain sequencing project: providing services to taxonomists for standard genome sequencing and annotation.</title>
        <authorList>
            <consortium name="The Broad Institute Genomics Platform"/>
            <consortium name="The Broad Institute Genome Sequencing Center for Infectious Disease"/>
            <person name="Wu L."/>
            <person name="Ma J."/>
        </authorList>
    </citation>
    <scope>NUCLEOTIDE SEQUENCE [LARGE SCALE GENOMIC DNA]</scope>
    <source>
        <strain evidence="3">TBRC 1276</strain>
    </source>
</reference>
<proteinExistence type="predicted"/>
<feature type="region of interest" description="Disordered" evidence="1">
    <location>
        <begin position="164"/>
        <end position="183"/>
    </location>
</feature>
<accession>A0ABV8GE77</accession>
<keyword evidence="3" id="KW-1185">Reference proteome</keyword>